<accession>A0ABT4AWL9</accession>
<organism evidence="2 3">
    <name type="scientific">Paractinoplanes pyxinae</name>
    <dbReference type="NCBI Taxonomy" id="2997416"/>
    <lineage>
        <taxon>Bacteria</taxon>
        <taxon>Bacillati</taxon>
        <taxon>Actinomycetota</taxon>
        <taxon>Actinomycetes</taxon>
        <taxon>Micromonosporales</taxon>
        <taxon>Micromonosporaceae</taxon>
        <taxon>Paractinoplanes</taxon>
    </lineage>
</organism>
<gene>
    <name evidence="2" type="ORF">OWR29_11505</name>
</gene>
<sequence>MTSRLREALHETATEVPAYELWAGALTRARRRRRRTQVVTLILLVAVVVLVPLGWPRPDAMTVSPIQKQQQPSLPDRVGAPRWGTATAEKKPAGRASVVFGATDWTPLGSKGELAVVGALDDTYRLVKSNDFLYAGEQALISPDGTKLAVPGSVLDLETGRRKAFPLIEADVVVPQAWSDEGRWIAVLAYRGIDEPVPAEVSLRLIDLVEGTEEFIAPLNPRTVVDGHTVAFTGNQFAYQDGRRITVLRRSLDTGRLFKVPGGFDAPAGARLAGKGAFLQGGNLALLSRRDCCAGDAFTARWQVTLVHAYNGEPRDRKFPEIPGPAAVRLLGWSPWGEPVYAAFTPAAGAEPAGFERGAGALGLSHQGLTDPDRIGSVEVRILGQDGRQRTVLAAASGDMQSVDVADNVIISGRMRYGHPPSGLGPYAWGIAGAGVALLAVVIALGVRRRLRRRP</sequence>
<comment type="caution">
    <text evidence="2">The sequence shown here is derived from an EMBL/GenBank/DDBJ whole genome shotgun (WGS) entry which is preliminary data.</text>
</comment>
<dbReference type="EMBL" id="JAPNTZ010000004">
    <property type="protein sequence ID" value="MCY1138624.1"/>
    <property type="molecule type" value="Genomic_DNA"/>
</dbReference>
<evidence type="ECO:0000256" key="1">
    <source>
        <dbReference type="SAM" id="Phobius"/>
    </source>
</evidence>
<evidence type="ECO:0000313" key="3">
    <source>
        <dbReference type="Proteomes" id="UP001151002"/>
    </source>
</evidence>
<protein>
    <submittedName>
        <fullName evidence="2">Uncharacterized protein</fullName>
    </submittedName>
</protein>
<keyword evidence="3" id="KW-1185">Reference proteome</keyword>
<name>A0ABT4AWL9_9ACTN</name>
<keyword evidence="1" id="KW-0812">Transmembrane</keyword>
<dbReference type="RefSeq" id="WP_267562683.1">
    <property type="nucleotide sequence ID" value="NZ_JAPNTZ010000004.1"/>
</dbReference>
<feature type="transmembrane region" description="Helical" evidence="1">
    <location>
        <begin position="427"/>
        <end position="447"/>
    </location>
</feature>
<dbReference type="SUPFAM" id="SSF82171">
    <property type="entry name" value="DPP6 N-terminal domain-like"/>
    <property type="match status" value="1"/>
</dbReference>
<evidence type="ECO:0000313" key="2">
    <source>
        <dbReference type="EMBL" id="MCY1138624.1"/>
    </source>
</evidence>
<reference evidence="2" key="1">
    <citation type="submission" date="2022-11" db="EMBL/GenBank/DDBJ databases">
        <authorList>
            <person name="Somphong A."/>
            <person name="Phongsopitanun W."/>
        </authorList>
    </citation>
    <scope>NUCLEOTIDE SEQUENCE</scope>
    <source>
        <strain evidence="2">Pm04-4</strain>
    </source>
</reference>
<keyword evidence="1" id="KW-0472">Membrane</keyword>
<feature type="transmembrane region" description="Helical" evidence="1">
    <location>
        <begin position="38"/>
        <end position="55"/>
    </location>
</feature>
<proteinExistence type="predicted"/>
<keyword evidence="1" id="KW-1133">Transmembrane helix</keyword>
<dbReference type="Proteomes" id="UP001151002">
    <property type="component" value="Unassembled WGS sequence"/>
</dbReference>